<dbReference type="Proteomes" id="UP000534388">
    <property type="component" value="Unassembled WGS sequence"/>
</dbReference>
<evidence type="ECO:0000259" key="2">
    <source>
        <dbReference type="Pfam" id="PF07589"/>
    </source>
</evidence>
<feature type="signal peptide" evidence="1">
    <location>
        <begin position="1"/>
        <end position="28"/>
    </location>
</feature>
<keyword evidence="1" id="KW-0732">Signal</keyword>
<keyword evidence="4" id="KW-1185">Reference proteome</keyword>
<dbReference type="EMBL" id="JACEZT010000004">
    <property type="protein sequence ID" value="MBA5637152.1"/>
    <property type="molecule type" value="Genomic_DNA"/>
</dbReference>
<comment type="caution">
    <text evidence="3">The sequence shown here is derived from an EMBL/GenBank/DDBJ whole genome shotgun (WGS) entry which is preliminary data.</text>
</comment>
<dbReference type="NCBIfam" id="TIGR02595">
    <property type="entry name" value="PEP_CTERM"/>
    <property type="match status" value="1"/>
</dbReference>
<reference evidence="3 4" key="1">
    <citation type="submission" date="2020-07" db="EMBL/GenBank/DDBJ databases">
        <title>Novel species isolated from subtropical streams in China.</title>
        <authorList>
            <person name="Lu H."/>
        </authorList>
    </citation>
    <scope>NUCLEOTIDE SEQUENCE [LARGE SCALE GENOMIC DNA]</scope>
    <source>
        <strain evidence="3 4">LX20W</strain>
    </source>
</reference>
<proteinExistence type="predicted"/>
<evidence type="ECO:0000313" key="4">
    <source>
        <dbReference type="Proteomes" id="UP000534388"/>
    </source>
</evidence>
<feature type="domain" description="Ice-binding protein C-terminal" evidence="2">
    <location>
        <begin position="185"/>
        <end position="207"/>
    </location>
</feature>
<sequence length="214" mass="21300">MKSSNVFPTLRRGALALALTAVASLASAQSMHVVLDTTGLSANSSGWLDVQFNPASVPAVAASALVDHLGGFDAGSTPQLNGDVQAQAGGAFLFGNGTDWNDLFHAVHLGGKVSFDVSFSGLPDPSLAAIPSLFSVSLYGADGVTQLGHPDINGSLLSLSWNPAASGAGQVGVAVVDAGVASVSAVPEPSAWLMLGAGLALLGLARRSPGRLAG</sequence>
<dbReference type="AlphaFoldDB" id="A0A7W2IBN4"/>
<name>A0A7W2IBN4_9BURK</name>
<accession>A0A7W2IBN4</accession>
<dbReference type="RefSeq" id="WP_182161472.1">
    <property type="nucleotide sequence ID" value="NZ_JACEZT010000004.1"/>
</dbReference>
<dbReference type="NCBIfam" id="NF038129">
    <property type="entry name" value="PEP_NF038129"/>
    <property type="match status" value="1"/>
</dbReference>
<evidence type="ECO:0000256" key="1">
    <source>
        <dbReference type="SAM" id="SignalP"/>
    </source>
</evidence>
<evidence type="ECO:0000313" key="3">
    <source>
        <dbReference type="EMBL" id="MBA5637152.1"/>
    </source>
</evidence>
<feature type="chain" id="PRO_5031245905" evidence="1">
    <location>
        <begin position="29"/>
        <end position="214"/>
    </location>
</feature>
<protein>
    <submittedName>
        <fullName evidence="3">NF038129 family PEP-CTERM protein</fullName>
    </submittedName>
</protein>
<gene>
    <name evidence="3" type="ORF">H3H37_08795</name>
</gene>
<organism evidence="3 4">
    <name type="scientific">Rugamonas brunnea</name>
    <dbReference type="NCBI Taxonomy" id="2758569"/>
    <lineage>
        <taxon>Bacteria</taxon>
        <taxon>Pseudomonadati</taxon>
        <taxon>Pseudomonadota</taxon>
        <taxon>Betaproteobacteria</taxon>
        <taxon>Burkholderiales</taxon>
        <taxon>Oxalobacteraceae</taxon>
        <taxon>Telluria group</taxon>
        <taxon>Rugamonas</taxon>
    </lineage>
</organism>
<dbReference type="Pfam" id="PF07589">
    <property type="entry name" value="PEP-CTERM"/>
    <property type="match status" value="1"/>
</dbReference>
<dbReference type="InterPro" id="IPR013424">
    <property type="entry name" value="Ice-binding_C"/>
</dbReference>